<dbReference type="AlphaFoldDB" id="A0A9K3JD68"/>
<keyword evidence="1" id="KW-1133">Transmembrane helix</keyword>
<evidence type="ECO:0000313" key="3">
    <source>
        <dbReference type="Proteomes" id="UP000215914"/>
    </source>
</evidence>
<protein>
    <submittedName>
        <fullName evidence="2">Uncharacterized protein</fullName>
    </submittedName>
</protein>
<name>A0A9K3JD68_HELAN</name>
<feature type="transmembrane region" description="Helical" evidence="1">
    <location>
        <begin position="14"/>
        <end position="32"/>
    </location>
</feature>
<reference evidence="2" key="1">
    <citation type="journal article" date="2017" name="Nature">
        <title>The sunflower genome provides insights into oil metabolism, flowering and Asterid evolution.</title>
        <authorList>
            <person name="Badouin H."/>
            <person name="Gouzy J."/>
            <person name="Grassa C.J."/>
            <person name="Murat F."/>
            <person name="Staton S.E."/>
            <person name="Cottret L."/>
            <person name="Lelandais-Briere C."/>
            <person name="Owens G.L."/>
            <person name="Carrere S."/>
            <person name="Mayjonade B."/>
            <person name="Legrand L."/>
            <person name="Gill N."/>
            <person name="Kane N.C."/>
            <person name="Bowers J.E."/>
            <person name="Hubner S."/>
            <person name="Bellec A."/>
            <person name="Berard A."/>
            <person name="Berges H."/>
            <person name="Blanchet N."/>
            <person name="Boniface M.C."/>
            <person name="Brunel D."/>
            <person name="Catrice O."/>
            <person name="Chaidir N."/>
            <person name="Claudel C."/>
            <person name="Donnadieu C."/>
            <person name="Faraut T."/>
            <person name="Fievet G."/>
            <person name="Helmstetter N."/>
            <person name="King M."/>
            <person name="Knapp S.J."/>
            <person name="Lai Z."/>
            <person name="Le Paslier M.C."/>
            <person name="Lippi Y."/>
            <person name="Lorenzon L."/>
            <person name="Mandel J.R."/>
            <person name="Marage G."/>
            <person name="Marchand G."/>
            <person name="Marquand E."/>
            <person name="Bret-Mestries E."/>
            <person name="Morien E."/>
            <person name="Nambeesan S."/>
            <person name="Nguyen T."/>
            <person name="Pegot-Espagnet P."/>
            <person name="Pouilly N."/>
            <person name="Raftis F."/>
            <person name="Sallet E."/>
            <person name="Schiex T."/>
            <person name="Thomas J."/>
            <person name="Vandecasteele C."/>
            <person name="Vares D."/>
            <person name="Vear F."/>
            <person name="Vautrin S."/>
            <person name="Crespi M."/>
            <person name="Mangin B."/>
            <person name="Burke J.M."/>
            <person name="Salse J."/>
            <person name="Munos S."/>
            <person name="Vincourt P."/>
            <person name="Rieseberg L.H."/>
            <person name="Langlade N.B."/>
        </authorList>
    </citation>
    <scope>NUCLEOTIDE SEQUENCE</scope>
    <source>
        <tissue evidence="2">Leaves</tissue>
    </source>
</reference>
<keyword evidence="3" id="KW-1185">Reference proteome</keyword>
<evidence type="ECO:0000256" key="1">
    <source>
        <dbReference type="SAM" id="Phobius"/>
    </source>
</evidence>
<comment type="caution">
    <text evidence="2">The sequence shown here is derived from an EMBL/GenBank/DDBJ whole genome shotgun (WGS) entry which is preliminary data.</text>
</comment>
<evidence type="ECO:0000313" key="2">
    <source>
        <dbReference type="EMBL" id="KAF5812170.1"/>
    </source>
</evidence>
<keyword evidence="1" id="KW-0472">Membrane</keyword>
<dbReference type="EMBL" id="MNCJ02000319">
    <property type="protein sequence ID" value="KAF5812170.1"/>
    <property type="molecule type" value="Genomic_DNA"/>
</dbReference>
<gene>
    <name evidence="2" type="ORF">HanXRQr2_Chr04g0189551</name>
</gene>
<accession>A0A9K3JD68</accession>
<keyword evidence="1" id="KW-0812">Transmembrane</keyword>
<organism evidence="2 3">
    <name type="scientific">Helianthus annuus</name>
    <name type="common">Common sunflower</name>
    <dbReference type="NCBI Taxonomy" id="4232"/>
    <lineage>
        <taxon>Eukaryota</taxon>
        <taxon>Viridiplantae</taxon>
        <taxon>Streptophyta</taxon>
        <taxon>Embryophyta</taxon>
        <taxon>Tracheophyta</taxon>
        <taxon>Spermatophyta</taxon>
        <taxon>Magnoliopsida</taxon>
        <taxon>eudicotyledons</taxon>
        <taxon>Gunneridae</taxon>
        <taxon>Pentapetalae</taxon>
        <taxon>asterids</taxon>
        <taxon>campanulids</taxon>
        <taxon>Asterales</taxon>
        <taxon>Asteraceae</taxon>
        <taxon>Asteroideae</taxon>
        <taxon>Heliantheae alliance</taxon>
        <taxon>Heliantheae</taxon>
        <taxon>Helianthus</taxon>
    </lineage>
</organism>
<reference evidence="2" key="2">
    <citation type="submission" date="2020-06" db="EMBL/GenBank/DDBJ databases">
        <title>Helianthus annuus Genome sequencing and assembly Release 2.</title>
        <authorList>
            <person name="Gouzy J."/>
            <person name="Langlade N."/>
            <person name="Munos S."/>
        </authorList>
    </citation>
    <scope>NUCLEOTIDE SEQUENCE</scope>
    <source>
        <tissue evidence="2">Leaves</tissue>
    </source>
</reference>
<dbReference type="Gramene" id="mRNA:HanXRQr2_Chr04g0189551">
    <property type="protein sequence ID" value="mRNA:HanXRQr2_Chr04g0189551"/>
    <property type="gene ID" value="HanXRQr2_Chr04g0189551"/>
</dbReference>
<sequence>MVVNESTIFLYSRFISLITISSFIVMGQFAYLEEHSGKRPIVLSERKHVSLSSMDFGTGRIRKVRGQTGLCMNTGLSIKSSKKAVIMHVRGR</sequence>
<dbReference type="Proteomes" id="UP000215914">
    <property type="component" value="Unassembled WGS sequence"/>
</dbReference>
<proteinExistence type="predicted"/>